<proteinExistence type="predicted"/>
<reference evidence="1" key="1">
    <citation type="journal article" date="2020" name="Microb. Genom.">
        <title>Genetic diversity of clinical and environmental Mucorales isolates obtained from an investigation of mucormycosis cases among solid organ transplant recipients.</title>
        <authorList>
            <person name="Nguyen M.H."/>
            <person name="Kaul D."/>
            <person name="Muto C."/>
            <person name="Cheng S.J."/>
            <person name="Richter R.A."/>
            <person name="Bruno V.M."/>
            <person name="Liu G."/>
            <person name="Beyhan S."/>
            <person name="Sundermann A.J."/>
            <person name="Mounaud S."/>
            <person name="Pasculle A.W."/>
            <person name="Nierman W.C."/>
            <person name="Driscoll E."/>
            <person name="Cumbie R."/>
            <person name="Clancy C.J."/>
            <person name="Dupont C.L."/>
        </authorList>
    </citation>
    <scope>NUCLEOTIDE SEQUENCE</scope>
    <source>
        <strain evidence="1">GL16</strain>
    </source>
</reference>
<evidence type="ECO:0000313" key="2">
    <source>
        <dbReference type="Proteomes" id="UP000717996"/>
    </source>
</evidence>
<accession>A0A9P6XL28</accession>
<name>A0A9P6XL28_RHIOR</name>
<sequence>MSKDNPDVPVRQQYIGDFIYKDIQPVIDYTPSVSSSGSNSSNNNFATSIDYNTLTNTGVIQAPYNYQHSLNDVMPTSFPSSGRGN</sequence>
<comment type="caution">
    <text evidence="1">The sequence shown here is derived from an EMBL/GenBank/DDBJ whole genome shotgun (WGS) entry which is preliminary data.</text>
</comment>
<dbReference type="EMBL" id="JAANIT010014919">
    <property type="protein sequence ID" value="KAG1521078.1"/>
    <property type="molecule type" value="Genomic_DNA"/>
</dbReference>
<dbReference type="Proteomes" id="UP000717996">
    <property type="component" value="Unassembled WGS sequence"/>
</dbReference>
<dbReference type="AlphaFoldDB" id="A0A9P6XL28"/>
<protein>
    <submittedName>
        <fullName evidence="1">Uncharacterized protein</fullName>
    </submittedName>
</protein>
<gene>
    <name evidence="1" type="ORF">G6F51_014705</name>
</gene>
<evidence type="ECO:0000313" key="1">
    <source>
        <dbReference type="EMBL" id="KAG1521078.1"/>
    </source>
</evidence>
<organism evidence="1 2">
    <name type="scientific">Rhizopus oryzae</name>
    <name type="common">Mucormycosis agent</name>
    <name type="synonym">Rhizopus arrhizus var. delemar</name>
    <dbReference type="NCBI Taxonomy" id="64495"/>
    <lineage>
        <taxon>Eukaryota</taxon>
        <taxon>Fungi</taxon>
        <taxon>Fungi incertae sedis</taxon>
        <taxon>Mucoromycota</taxon>
        <taxon>Mucoromycotina</taxon>
        <taxon>Mucoromycetes</taxon>
        <taxon>Mucorales</taxon>
        <taxon>Mucorineae</taxon>
        <taxon>Rhizopodaceae</taxon>
        <taxon>Rhizopus</taxon>
    </lineage>
</organism>